<feature type="compositionally biased region" description="Basic and acidic residues" evidence="11">
    <location>
        <begin position="3248"/>
        <end position="3257"/>
    </location>
</feature>
<dbReference type="FunFam" id="2.60.40.60:FF:000015">
    <property type="entry name" value="FAT atypical cadherin 1"/>
    <property type="match status" value="1"/>
</dbReference>
<feature type="domain" description="Cadherin" evidence="14">
    <location>
        <begin position="240"/>
        <end position="348"/>
    </location>
</feature>
<reference evidence="15" key="1">
    <citation type="journal article" date="2023" name="PLoS Negl. Trop. Dis.">
        <title>A genome sequence for Biomphalaria pfeifferi, the major vector snail for the human-infecting parasite Schistosoma mansoni.</title>
        <authorList>
            <person name="Bu L."/>
            <person name="Lu L."/>
            <person name="Laidemitt M.R."/>
            <person name="Zhang S.M."/>
            <person name="Mutuku M."/>
            <person name="Mkoji G."/>
            <person name="Steinauer M."/>
            <person name="Loker E.S."/>
        </authorList>
    </citation>
    <scope>NUCLEOTIDE SEQUENCE</scope>
    <source>
        <strain evidence="15">KasaAsao</strain>
    </source>
</reference>
<dbReference type="FunFam" id="2.60.40.60:FF:000116">
    <property type="entry name" value="Dachsous cadherin-related 2"/>
    <property type="match status" value="1"/>
</dbReference>
<feature type="domain" description="Cadherin" evidence="14">
    <location>
        <begin position="979"/>
        <end position="1089"/>
    </location>
</feature>
<feature type="region of interest" description="Disordered" evidence="11">
    <location>
        <begin position="3098"/>
        <end position="3125"/>
    </location>
</feature>
<dbReference type="InterPro" id="IPR016187">
    <property type="entry name" value="CTDL_fold"/>
</dbReference>
<dbReference type="FunFam" id="2.60.40.60:FF:000104">
    <property type="entry name" value="cadherin-23 isoform X1"/>
    <property type="match status" value="1"/>
</dbReference>
<evidence type="ECO:0000256" key="4">
    <source>
        <dbReference type="ARBA" id="ARBA00022737"/>
    </source>
</evidence>
<evidence type="ECO:0000256" key="7">
    <source>
        <dbReference type="ARBA" id="ARBA00022989"/>
    </source>
</evidence>
<evidence type="ECO:0000256" key="9">
    <source>
        <dbReference type="ARBA" id="ARBA00023180"/>
    </source>
</evidence>
<evidence type="ECO:0000256" key="10">
    <source>
        <dbReference type="PROSITE-ProRule" id="PRU00043"/>
    </source>
</evidence>
<name>A0AAD8EYJ2_BIOPF</name>
<dbReference type="FunFam" id="2.60.40.60:FF:000020">
    <property type="entry name" value="Dachsous cadherin-related 1b"/>
    <property type="match status" value="1"/>
</dbReference>
<feature type="domain" description="Cadherin" evidence="14">
    <location>
        <begin position="1925"/>
        <end position="2035"/>
    </location>
</feature>
<evidence type="ECO:0000256" key="1">
    <source>
        <dbReference type="ARBA" id="ARBA00004370"/>
    </source>
</evidence>
<feature type="domain" description="Cadherin" evidence="14">
    <location>
        <begin position="1203"/>
        <end position="1282"/>
    </location>
</feature>
<dbReference type="GO" id="GO:0016477">
    <property type="term" value="P:cell migration"/>
    <property type="evidence" value="ECO:0007669"/>
    <property type="project" value="TreeGrafter"/>
</dbReference>
<keyword evidence="8 12" id="KW-0472">Membrane</keyword>
<feature type="domain" description="Cadherin" evidence="14">
    <location>
        <begin position="2849"/>
        <end position="2953"/>
    </location>
</feature>
<feature type="domain" description="Cadherin" evidence="14">
    <location>
        <begin position="1283"/>
        <end position="1397"/>
    </location>
</feature>
<gene>
    <name evidence="15" type="ORF">Bpfe_027113</name>
</gene>
<feature type="domain" description="Cadherin" evidence="14">
    <location>
        <begin position="563"/>
        <end position="663"/>
    </location>
</feature>
<feature type="domain" description="Cadherin" evidence="14">
    <location>
        <begin position="2036"/>
        <end position="2136"/>
    </location>
</feature>
<dbReference type="InterPro" id="IPR039808">
    <property type="entry name" value="Cadherin"/>
</dbReference>
<dbReference type="Gene3D" id="3.10.100.10">
    <property type="entry name" value="Mannose-Binding Protein A, subunit A"/>
    <property type="match status" value="1"/>
</dbReference>
<dbReference type="InterPro" id="IPR002126">
    <property type="entry name" value="Cadherin-like_dom"/>
</dbReference>
<dbReference type="FunFam" id="2.60.40.60:FF:000092">
    <property type="entry name" value="Protocadherin 8"/>
    <property type="match status" value="1"/>
</dbReference>
<proteinExistence type="predicted"/>
<feature type="domain" description="Cadherin" evidence="14">
    <location>
        <begin position="473"/>
        <end position="562"/>
    </location>
</feature>
<feature type="compositionally biased region" description="Polar residues" evidence="11">
    <location>
        <begin position="3193"/>
        <end position="3206"/>
    </location>
</feature>
<feature type="domain" description="Cadherin" evidence="14">
    <location>
        <begin position="875"/>
        <end position="970"/>
    </location>
</feature>
<protein>
    <submittedName>
        <fullName evidence="15">Cadherin EGF LAG seven-pass G-type receptor 1</fullName>
    </submittedName>
</protein>
<evidence type="ECO:0000256" key="6">
    <source>
        <dbReference type="ARBA" id="ARBA00022889"/>
    </source>
</evidence>
<feature type="compositionally biased region" description="Polar residues" evidence="11">
    <location>
        <begin position="3172"/>
        <end position="3186"/>
    </location>
</feature>
<dbReference type="EMBL" id="JASAOG010000216">
    <property type="protein sequence ID" value="KAK0043459.1"/>
    <property type="molecule type" value="Genomic_DNA"/>
</dbReference>
<feature type="domain" description="Cadherin" evidence="14">
    <location>
        <begin position="1400"/>
        <end position="1505"/>
    </location>
</feature>
<feature type="domain" description="Cadherin" evidence="14">
    <location>
        <begin position="2137"/>
        <end position="2239"/>
    </location>
</feature>
<keyword evidence="5 10" id="KW-0106">Calcium</keyword>
<keyword evidence="7 12" id="KW-1133">Transmembrane helix</keyword>
<feature type="domain" description="Cadherin" evidence="14">
    <location>
        <begin position="2246"/>
        <end position="2345"/>
    </location>
</feature>
<keyword evidence="9" id="KW-0325">Glycoprotein</keyword>
<dbReference type="Proteomes" id="UP001233172">
    <property type="component" value="Unassembled WGS sequence"/>
</dbReference>
<reference evidence="15" key="2">
    <citation type="submission" date="2023-04" db="EMBL/GenBank/DDBJ databases">
        <authorList>
            <person name="Bu L."/>
            <person name="Lu L."/>
            <person name="Laidemitt M.R."/>
            <person name="Zhang S.M."/>
            <person name="Mutuku M."/>
            <person name="Mkoji G."/>
            <person name="Steinauer M."/>
            <person name="Loker E.S."/>
        </authorList>
    </citation>
    <scope>NUCLEOTIDE SEQUENCE</scope>
    <source>
        <strain evidence="15">KasaAsao</strain>
        <tissue evidence="15">Whole Snail</tissue>
    </source>
</reference>
<evidence type="ECO:0000313" key="15">
    <source>
        <dbReference type="EMBL" id="KAK0043459.1"/>
    </source>
</evidence>
<evidence type="ECO:0000259" key="14">
    <source>
        <dbReference type="PROSITE" id="PS50268"/>
    </source>
</evidence>
<keyword evidence="3 13" id="KW-0732">Signal</keyword>
<dbReference type="Gene3D" id="2.60.40.60">
    <property type="entry name" value="Cadherins"/>
    <property type="match status" value="22"/>
</dbReference>
<evidence type="ECO:0000313" key="16">
    <source>
        <dbReference type="Proteomes" id="UP001233172"/>
    </source>
</evidence>
<keyword evidence="15" id="KW-0675">Receptor</keyword>
<evidence type="ECO:0000256" key="13">
    <source>
        <dbReference type="SAM" id="SignalP"/>
    </source>
</evidence>
<dbReference type="PROSITE" id="PS00232">
    <property type="entry name" value="CADHERIN_1"/>
    <property type="match status" value="6"/>
</dbReference>
<feature type="domain" description="Cadherin" evidence="14">
    <location>
        <begin position="770"/>
        <end position="869"/>
    </location>
</feature>
<feature type="domain" description="Cadherin" evidence="14">
    <location>
        <begin position="349"/>
        <end position="456"/>
    </location>
</feature>
<keyword evidence="6" id="KW-0130">Cell adhesion</keyword>
<dbReference type="CDD" id="cd11304">
    <property type="entry name" value="Cadherin_repeat"/>
    <property type="match status" value="20"/>
</dbReference>
<evidence type="ECO:0000256" key="5">
    <source>
        <dbReference type="ARBA" id="ARBA00022837"/>
    </source>
</evidence>
<dbReference type="InterPro" id="IPR016186">
    <property type="entry name" value="C-type_lectin-like/link_sf"/>
</dbReference>
<evidence type="ECO:0000256" key="2">
    <source>
        <dbReference type="ARBA" id="ARBA00022692"/>
    </source>
</evidence>
<feature type="domain" description="Cadherin" evidence="14">
    <location>
        <begin position="663"/>
        <end position="769"/>
    </location>
</feature>
<dbReference type="GO" id="GO:0007156">
    <property type="term" value="P:homophilic cell adhesion via plasma membrane adhesion molecules"/>
    <property type="evidence" value="ECO:0007669"/>
    <property type="project" value="InterPro"/>
</dbReference>
<comment type="caution">
    <text evidence="15">The sequence shown here is derived from an EMBL/GenBank/DDBJ whole genome shotgun (WGS) entry which is preliminary data.</text>
</comment>
<dbReference type="PROSITE" id="PS50268">
    <property type="entry name" value="CADHERIN_2"/>
    <property type="match status" value="22"/>
</dbReference>
<dbReference type="SUPFAM" id="SSF49313">
    <property type="entry name" value="Cadherin-like"/>
    <property type="match status" value="22"/>
</dbReference>
<dbReference type="SUPFAM" id="SSF56436">
    <property type="entry name" value="C-type lectin-like"/>
    <property type="match status" value="1"/>
</dbReference>
<keyword evidence="4" id="KW-0677">Repeat</keyword>
<sequence length="3323" mass="363590">MVKKRCCKWSKLTTALLYSSALLHLCFADCSVNTPIIMPENEPIGTVVAWITSSSLKIERCRDDPKYNNQLKAMKVAEQNWTIVINQIFDAETMPEALTFDATCQNSDGSSLPLSLPVIISDVDEYAPTFTSAMFSVQVPENTTVGSKLFTFAIDGPATDKDRISQLTQYVLISDANGRFAINDQYQGIVELKQPLDYESGNTEFRLNVTVQEVNNVSMADFTTLVIKVTDVDDLNPVFNQQAYTLQLQEGTFTGLESFSPSPAITAYDGDRAINQTILFALDTSTKALYGNLFDITRNGSLRVNGALKPGQYNINVKAYQIDNPTFRYAVAILVLNVSDVNNNKPVMNSAQYSASVSELAAIGTTILTIAASDLDKGDNAAFKFLMQGNTDGVFDLETQQTIGYIVLKKVLDRETTQSYSFQVFAKETKTKELFESDRSAVAITVLDENDNSPVFTKSSYNFKINRTDTGFVGQVTATDVDALHNGEVLYSLLQSSFSSAVAIDARTGRISLTRPLVFNDVGTYFIIAKATDNSTEEIKRHSSLAEVVIQVLPVNDHAPSFVGGPYVFNVLETAVAGTLVGQISSVDDDKDSINYAIKSGNENLDMRLDSSTGQLYLIKQYDLDTGAAAYLSLVVTASDGTHTTVMDVQIVFVFVNEFDPVFTSSPSANVQENSPSGTTITTVLATDRDKGQDGQITYSLVSLPDSTFFLIGATTGVITLNCNKCLDYATRSGYVLVVKAEDGGSPPRLSLQSLTINVTQTTFSEPRFKQQLYNFQVVENSVNYFQLDASDLDTPRSLLVFTNAAPNIPADSPFYANVFPNGTLRISSLDAEKISSITFGASVTDGVTKDTAVIIVNVTDVNDNDPVLVLQSPISVFENAQSGQSVSVVSATDADISNAGFTFYIETGTDGKFEINSSTGMITTSGQFDRRLKSFYNFSVNVLDHGSPPRSASKFLVVNIVDSNTAPIFVKDLTSRQEVARYSFNISEDRPVGTKVGSLYAYDPDFGSSGQLKYYISFQEPSNTFVLDSTDGQLTLNRILNYEIKNNYNLIVMVSDNSYEPKTATSTVNINVDNVVESPEWPLPLPVIYFTQATPCDPQVEALSQEVTTLSIHGDEGVEYKLLNHTDQFRINSTTGNLQVTTTSLSEGNYIVGLTACAKGFTVCSNASLTIKVSVSSGLTFCPAFVTLLVNESSRVNELLHDLSTNKGDAGVQYTITSGNAEGKFRINSTDGKLYINGLLDRETASQYVLTVSALRLSTKETANAQIIIYILDSPDTPPRFQLPVYLGEISESETVGTPVKLSESSTPLIVQATDEDLNTKLTYSIGPVNDTSLGSFSVNPDSGAIILAKSVDFDTMVSSLNQMYSFLVLVSDGLFQASTQVHIKILDANDHSPVFTDLSDPILVTVMENELISKKILSVVATDTDSIDSGKLEYSLTLVSPSGQGNPFKVDSTTGNIVLDHSLDREVVDEYLLNITVTDVAGHKSVKQVRITVGDVNDNGPYFVNTTYLMNVTEDRGLRISATPSEIIVGKTPSLVINCSFSHPPTQTSHLASIVLYSMTAGAPMKEILSANTFTPLTVAKYVDLQSGFVYKTMYDDVSMTSYIALRWNYPNHQTTVYTCEANTLDIYDRPEKFTSSIEVVKKGQVSINDLLKELQALGNKLFNVAINSSSALDGHCSEVLHQLKEENLMYRDLIYYVSDPYQGIRFYLRKVSDCAGSNPSARKAFQMCETMGGHLARIENGQQFAFIQNFLKSKIDFETTVLISGHDEERFDHWVYHGTDQSLLYYDWAPPELYGHSVDGKHCIVLGWAGFDLKMYSRPAGNGSSLILEAVDKDNGSNAEIQYNILSGNEGKCFDIFKTGNKCLLRTVKVFDREELNKQGVTSLSVLVKAVNSDNNWNYVSSSTCTVLVTVLDVNDNLPVFNANSYTGQVLESVTFNTLIPLTPSLTVTDADSGINGKEGIVFTLKPSQDSSNFRVDKTTGLIYFNGTHLDRETKDLYILEIVATDELGQGLNATASLNITVLDVNDEIPEFNQTAYSLSVIEKSAVDTIVGQVFARDKDSGTTVYFVKSSFPFVITPLDGQILVAGNLDRKVLKTYWLNVSACDVTLPEYVGCNFVNVTITVADINDHCPVWNTSSLYLTVTEQNQASTVIGQLLATDEDEDTYGRVTYFINDTTFQTSFNVTPNGEVVLLQALENSDIFRIPVYAQDGGGNQSCIQRNVLEIQVTGKNRFSPVLCFNGTCGMSTVNITVLDNAKAGSVIGYLTSYDNDTLLNGETHYLLSNTSFISISNGGFITLQKDIAKNEGPKDLTLWVIDHGIVPRNSSTTLCIRLEASLTVRPVFSNNSYSFSVQENSAFSARVNVTQTDGKSIRLSLITENVPFGISSNGTLYNTSNLDREKREKYEFIISATVTNQEDLFSWALVKVEVTDVNDNPPVFDVSKISVTVPENTNQTLIQLLATDADFGLNNKVTYILSDSYSFPEFKIDAGTGLLSVVVPLDRETVPSHTLHIVAQDGGTPMLSSMATVTVVVADLNDNAPIFTQSDYVFNINVFNTSSQTLYAVSATDKDEGINQKIVYKLDVTTEDSDFFYVDPLTGLLSSVQKLNRAHYYFKVKASDLGSPSMSTCANVTVNVQSNEIIPTLSVVPESVMLFVGMSQGYVLNVTLNATNTGVLQIAGGNEDQIFTLQNNKISLSHILSQPKNYLLVLEASNRPISQHTSTAKLQVSVRSVEFDQINYFANVTENDKSLPRLICQLGSPAKQIATVKYTLYNYNDQFKLDAGNGQLSVVQSLDRESLSVYVLNVSVSIVADGQSQGRRKREAQNLAVGYAKVIVQVGDENDNIPTFGSSLYFNLPASISDGALISQIQALDPDEGINGLLQYKITKGNSAAFSLDLQSGQFKVTNSTVLSTQQKWELQVSATDQNGAGHTAFTDVTIYVQNSSLYTLPASIPLSFFLSNQNEIIRSLGVLLGYTVVFNQAAKIKDSTTAISFSALDPVSNSTVSTDDIGKKVQASLSDISDLFNSYLKSGKSASNKDEGAYTTTSIVLIVIGCVMFVVSLFAILVAYLLWKKQKLYAQKEENAARVREKLGQQMTMTHKVSNASSDPDEHLEMQESTPNVEEQESRIVFETEFQSDVSTVALRKRLVDMKTQQMQTLFQSISEEDEELNNSQRGQSADQNTQIEPRVNQGAVSYTKQPASQESSVRRHNDVISEEDEDVFVDEKSKPNLHSASDAVPESSLQVYDEIKNLDDKVGGSVNDSMPSLLPSHDKERLSSGGVGSSDSNHSPSREDEKSDEDSSSLSSQSDGDDSSYVEEMTSF</sequence>
<evidence type="ECO:0000256" key="8">
    <source>
        <dbReference type="ARBA" id="ARBA00023136"/>
    </source>
</evidence>
<accession>A0AAD8EYJ2</accession>
<feature type="signal peptide" evidence="13">
    <location>
        <begin position="1"/>
        <end position="28"/>
    </location>
</feature>
<dbReference type="CDD" id="cd00037">
    <property type="entry name" value="CLECT"/>
    <property type="match status" value="1"/>
</dbReference>
<dbReference type="GO" id="GO:0016342">
    <property type="term" value="C:catenin complex"/>
    <property type="evidence" value="ECO:0007669"/>
    <property type="project" value="TreeGrafter"/>
</dbReference>
<organism evidence="15 16">
    <name type="scientific">Biomphalaria pfeifferi</name>
    <name type="common">Bloodfluke planorb</name>
    <name type="synonym">Freshwater snail</name>
    <dbReference type="NCBI Taxonomy" id="112525"/>
    <lineage>
        <taxon>Eukaryota</taxon>
        <taxon>Metazoa</taxon>
        <taxon>Spiralia</taxon>
        <taxon>Lophotrochozoa</taxon>
        <taxon>Mollusca</taxon>
        <taxon>Gastropoda</taxon>
        <taxon>Heterobranchia</taxon>
        <taxon>Euthyneura</taxon>
        <taxon>Panpulmonata</taxon>
        <taxon>Hygrophila</taxon>
        <taxon>Lymnaeoidea</taxon>
        <taxon>Planorbidae</taxon>
        <taxon>Biomphalaria</taxon>
    </lineage>
</organism>
<keyword evidence="2 12" id="KW-0812">Transmembrane</keyword>
<dbReference type="GO" id="GO:0007163">
    <property type="term" value="P:establishment or maintenance of cell polarity"/>
    <property type="evidence" value="ECO:0007669"/>
    <property type="project" value="UniProtKB-ARBA"/>
</dbReference>
<evidence type="ECO:0000256" key="12">
    <source>
        <dbReference type="SAM" id="Phobius"/>
    </source>
</evidence>
<feature type="region of interest" description="Disordered" evidence="11">
    <location>
        <begin position="3166"/>
        <end position="3323"/>
    </location>
</feature>
<keyword evidence="16" id="KW-1185">Reference proteome</keyword>
<dbReference type="GO" id="GO:0008013">
    <property type="term" value="F:beta-catenin binding"/>
    <property type="evidence" value="ECO:0007669"/>
    <property type="project" value="TreeGrafter"/>
</dbReference>
<dbReference type="PRINTS" id="PR00205">
    <property type="entry name" value="CADHERIN"/>
</dbReference>
<feature type="domain" description="Cadherin" evidence="14">
    <location>
        <begin position="131"/>
        <end position="239"/>
    </location>
</feature>
<evidence type="ECO:0000256" key="3">
    <source>
        <dbReference type="ARBA" id="ARBA00022729"/>
    </source>
</evidence>
<dbReference type="Pfam" id="PF00028">
    <property type="entry name" value="Cadherin"/>
    <property type="match status" value="13"/>
</dbReference>
<evidence type="ECO:0000256" key="11">
    <source>
        <dbReference type="SAM" id="MobiDB-lite"/>
    </source>
</evidence>
<feature type="chain" id="PRO_5042186029" evidence="13">
    <location>
        <begin position="29"/>
        <end position="3323"/>
    </location>
</feature>
<feature type="compositionally biased region" description="Polar residues" evidence="11">
    <location>
        <begin position="3098"/>
        <end position="3108"/>
    </location>
</feature>
<feature type="domain" description="Cadherin" evidence="14">
    <location>
        <begin position="2442"/>
        <end position="2544"/>
    </location>
</feature>
<dbReference type="InterPro" id="IPR015919">
    <property type="entry name" value="Cadherin-like_sf"/>
</dbReference>
<feature type="domain" description="Cadherin" evidence="14">
    <location>
        <begin position="2739"/>
        <end position="2849"/>
    </location>
</feature>
<comment type="subcellular location">
    <subcellularLocation>
        <location evidence="1">Membrane</location>
    </subcellularLocation>
</comment>
<dbReference type="GO" id="GO:0045296">
    <property type="term" value="F:cadherin binding"/>
    <property type="evidence" value="ECO:0007669"/>
    <property type="project" value="TreeGrafter"/>
</dbReference>
<dbReference type="PANTHER" id="PTHR24027">
    <property type="entry name" value="CADHERIN-23"/>
    <property type="match status" value="1"/>
</dbReference>
<dbReference type="PANTHER" id="PTHR24027:SF438">
    <property type="entry name" value="CADHERIN 23"/>
    <property type="match status" value="1"/>
</dbReference>
<feature type="domain" description="Cadherin" evidence="14">
    <location>
        <begin position="2545"/>
        <end position="2646"/>
    </location>
</feature>
<feature type="transmembrane region" description="Helical" evidence="12">
    <location>
        <begin position="3049"/>
        <end position="3073"/>
    </location>
</feature>
<feature type="domain" description="Cadherin" evidence="14">
    <location>
        <begin position="2346"/>
        <end position="2441"/>
    </location>
</feature>
<dbReference type="SMART" id="SM00112">
    <property type="entry name" value="CA"/>
    <property type="match status" value="21"/>
</dbReference>
<feature type="domain" description="Cadherin" evidence="14">
    <location>
        <begin position="1831"/>
        <end position="1924"/>
    </location>
</feature>
<dbReference type="InterPro" id="IPR020894">
    <property type="entry name" value="Cadherin_CS"/>
</dbReference>
<dbReference type="GO" id="GO:0005509">
    <property type="term" value="F:calcium ion binding"/>
    <property type="evidence" value="ECO:0007669"/>
    <property type="project" value="UniProtKB-UniRule"/>
</dbReference>